<dbReference type="eggNOG" id="ENOG502SWVN">
    <property type="taxonomic scope" value="Eukaryota"/>
</dbReference>
<feature type="transmembrane region" description="Helical" evidence="1">
    <location>
        <begin position="12"/>
        <end position="32"/>
    </location>
</feature>
<keyword evidence="1" id="KW-1133">Transmembrane helix</keyword>
<dbReference type="GeneID" id="5006451"/>
<dbReference type="PANTHER" id="PTHR37385">
    <property type="entry name" value="PROTEIN LOW PSII ACCUMULATION 2, CHLOROPLASTIC"/>
    <property type="match status" value="1"/>
</dbReference>
<dbReference type="Gramene" id="ABP00753">
    <property type="protein sequence ID" value="ABP00753"/>
    <property type="gene ID" value="OSTLU_28577"/>
</dbReference>
<evidence type="ECO:0000313" key="2">
    <source>
        <dbReference type="EMBL" id="ABP00753.1"/>
    </source>
</evidence>
<dbReference type="OrthoDB" id="568307at2759"/>
<dbReference type="EMBL" id="CP000599">
    <property type="protein sequence ID" value="ABP00753.1"/>
    <property type="molecule type" value="Genomic_DNA"/>
</dbReference>
<keyword evidence="1" id="KW-0472">Membrane</keyword>
<evidence type="ECO:0000313" key="3">
    <source>
        <dbReference type="Proteomes" id="UP000001568"/>
    </source>
</evidence>
<reference evidence="2 3" key="1">
    <citation type="journal article" date="2007" name="Proc. Natl. Acad. Sci. U.S.A.">
        <title>The tiny eukaryote Ostreococcus provides genomic insights into the paradox of plankton speciation.</title>
        <authorList>
            <person name="Palenik B."/>
            <person name="Grimwood J."/>
            <person name="Aerts A."/>
            <person name="Rouze P."/>
            <person name="Salamov A."/>
            <person name="Putnam N."/>
            <person name="Dupont C."/>
            <person name="Jorgensen R."/>
            <person name="Derelle E."/>
            <person name="Rombauts S."/>
            <person name="Zhou K."/>
            <person name="Otillar R."/>
            <person name="Merchant S.S."/>
            <person name="Podell S."/>
            <person name="Gaasterland T."/>
            <person name="Napoli C."/>
            <person name="Gendler K."/>
            <person name="Manuell A."/>
            <person name="Tai V."/>
            <person name="Vallon O."/>
            <person name="Piganeau G."/>
            <person name="Jancek S."/>
            <person name="Heijde M."/>
            <person name="Jabbari K."/>
            <person name="Bowler C."/>
            <person name="Lohr M."/>
            <person name="Robbens S."/>
            <person name="Werner G."/>
            <person name="Dubchak I."/>
            <person name="Pazour G.J."/>
            <person name="Ren Q."/>
            <person name="Paulsen I."/>
            <person name="Delwiche C."/>
            <person name="Schmutz J."/>
            <person name="Rokhsar D."/>
            <person name="Van de Peer Y."/>
            <person name="Moreau H."/>
            <person name="Grigoriev I.V."/>
        </authorList>
    </citation>
    <scope>NUCLEOTIDE SEQUENCE [LARGE SCALE GENOMIC DNA]</scope>
    <source>
        <strain evidence="2 3">CCE9901</strain>
    </source>
</reference>
<dbReference type="Proteomes" id="UP000001568">
    <property type="component" value="Chromosome 19"/>
</dbReference>
<gene>
    <name evidence="2" type="ORF">OSTLU_28577</name>
</gene>
<feature type="transmembrane region" description="Helical" evidence="1">
    <location>
        <begin position="47"/>
        <end position="68"/>
    </location>
</feature>
<dbReference type="PANTHER" id="PTHR37385:SF2">
    <property type="entry name" value="PROTEIN LPA2"/>
    <property type="match status" value="1"/>
</dbReference>
<protein>
    <submittedName>
        <fullName evidence="2">Uncharacterized protein</fullName>
    </submittedName>
</protein>
<dbReference type="InterPro" id="IPR038789">
    <property type="entry name" value="LPA2-like"/>
</dbReference>
<name>A4SAI0_OSTLU</name>
<dbReference type="KEGG" id="olu:OSTLU_28577"/>
<accession>A4SAI0</accession>
<dbReference type="HOGENOM" id="CLU_2642534_0_0_1"/>
<evidence type="ECO:0000256" key="1">
    <source>
        <dbReference type="SAM" id="Phobius"/>
    </source>
</evidence>
<organism evidence="2 3">
    <name type="scientific">Ostreococcus lucimarinus (strain CCE9901)</name>
    <dbReference type="NCBI Taxonomy" id="436017"/>
    <lineage>
        <taxon>Eukaryota</taxon>
        <taxon>Viridiplantae</taxon>
        <taxon>Chlorophyta</taxon>
        <taxon>Mamiellophyceae</taxon>
        <taxon>Mamiellales</taxon>
        <taxon>Bathycoccaceae</taxon>
        <taxon>Ostreococcus</taxon>
    </lineage>
</organism>
<proteinExistence type="predicted"/>
<dbReference type="AlphaFoldDB" id="A4SAI0"/>
<sequence length="77" mass="8284">MGQETEEAYVTFLFAYVGVIFVLGVVLGVSAFGKMPEAVDGFVSERLYPFFTPFVGGFLAFSSAYGVIKTRDDPNGG</sequence>
<keyword evidence="1" id="KW-0812">Transmembrane</keyword>
<dbReference type="RefSeq" id="XP_001422436.1">
    <property type="nucleotide sequence ID" value="XM_001422399.1"/>
</dbReference>
<keyword evidence="3" id="KW-1185">Reference proteome</keyword>